<evidence type="ECO:0000256" key="1">
    <source>
        <dbReference type="ARBA" id="ARBA00007447"/>
    </source>
</evidence>
<gene>
    <name evidence="11" type="ORF">RchiOBHm_Chr3g0447731</name>
</gene>
<dbReference type="Pfam" id="PF14543">
    <property type="entry name" value="TAXi_N"/>
    <property type="match status" value="1"/>
</dbReference>
<evidence type="ECO:0000256" key="3">
    <source>
        <dbReference type="ARBA" id="ARBA00022750"/>
    </source>
</evidence>
<dbReference type="PROSITE" id="PS00141">
    <property type="entry name" value="ASP_PROTEASE"/>
    <property type="match status" value="1"/>
</dbReference>
<evidence type="ECO:0000256" key="6">
    <source>
        <dbReference type="PIRSR" id="PIRSR601461-1"/>
    </source>
</evidence>
<evidence type="ECO:0000259" key="10">
    <source>
        <dbReference type="PROSITE" id="PS51767"/>
    </source>
</evidence>
<keyword evidence="2 8" id="KW-0645">Protease</keyword>
<evidence type="ECO:0000256" key="5">
    <source>
        <dbReference type="ARBA" id="ARBA00023180"/>
    </source>
</evidence>
<accession>A0A2P6R569</accession>
<dbReference type="Gramene" id="PRQ41519">
    <property type="protein sequence ID" value="PRQ41519"/>
    <property type="gene ID" value="RchiOBHm_Chr3g0447731"/>
</dbReference>
<dbReference type="PANTHER" id="PTHR13683:SF768">
    <property type="entry name" value="EUKARYOTIC ASPARTYL PROTEASE FAMILY PROTEIN"/>
    <property type="match status" value="1"/>
</dbReference>
<dbReference type="InterPro" id="IPR001969">
    <property type="entry name" value="Aspartic_peptidase_AS"/>
</dbReference>
<keyword evidence="9" id="KW-0732">Signal</keyword>
<dbReference type="PRINTS" id="PR00792">
    <property type="entry name" value="PEPSIN"/>
</dbReference>
<feature type="domain" description="Peptidase A1" evidence="10">
    <location>
        <begin position="84"/>
        <end position="465"/>
    </location>
</feature>
<dbReference type="InterPro" id="IPR034161">
    <property type="entry name" value="Pepsin-like_plant"/>
</dbReference>
<dbReference type="Pfam" id="PF14541">
    <property type="entry name" value="TAXi_C"/>
    <property type="match status" value="1"/>
</dbReference>
<dbReference type="GO" id="GO:0006508">
    <property type="term" value="P:proteolysis"/>
    <property type="evidence" value="ECO:0007669"/>
    <property type="project" value="UniProtKB-KW"/>
</dbReference>
<dbReference type="InterPro" id="IPR001461">
    <property type="entry name" value="Aspartic_peptidase_A1"/>
</dbReference>
<keyword evidence="3 8" id="KW-0064">Aspartyl protease</keyword>
<dbReference type="Gene3D" id="2.40.70.10">
    <property type="entry name" value="Acid Proteases"/>
    <property type="match status" value="2"/>
</dbReference>
<feature type="active site" evidence="6">
    <location>
        <position position="102"/>
    </location>
</feature>
<comment type="caution">
    <text evidence="11">The sequence shown here is derived from an EMBL/GenBank/DDBJ whole genome shotgun (WGS) entry which is preliminary data.</text>
</comment>
<dbReference type="SUPFAM" id="SSF50630">
    <property type="entry name" value="Acid proteases"/>
    <property type="match status" value="1"/>
</dbReference>
<dbReference type="PANTHER" id="PTHR13683">
    <property type="entry name" value="ASPARTYL PROTEASES"/>
    <property type="match status" value="1"/>
</dbReference>
<protein>
    <submittedName>
        <fullName evidence="11">Putative nepenthesin</fullName>
        <ecNumber evidence="11">3.4.23.12</ecNumber>
    </submittedName>
</protein>
<keyword evidence="5" id="KW-0325">Glycoprotein</keyword>
<keyword evidence="4 8" id="KW-0378">Hydrolase</keyword>
<sequence>MEPRGLGGFVAAALVVLVSALVIDVSGNLVFPVSHKFNGRDGASLSELKAHDHRRHARFLGAATQNAIDITLGGSGNPTGNGLYYAKLGIGNPSHDYYVQVDTGSDLLWVSCAECGKGCPDHSAIDGVKLTLYDRNSSSTSKVVTCGDNFCTSIHKKQNESQVSNCKPDEKCTYHIEYGDGSTTTGYYVKDDVQFQKATGNLQTSSTSGSVILGTTPDCGMYTYRCGIKQSGLLNNPHTAVSGLIGFGQGNASMLSQLVAAGKVRNKFAHCLDNTKKGGGIWAIGEVVEPKMKYTSPIVPNQVHYNVVLEKMEVGSDVIKLPTSGGGVFDKIFGSSSTSDQTMAIFDSGTTLTYLPPELQEQMVKKILSAEPGLKLKKIDDSEFTCFEYSKNIDEKFPIVKFSFKNSASLWVYPHDYLFNLKEDHWCHGWMPSKPGSKTGILLGDMILSNKVVVYDLEKQVLGWADHNCSSSIKVKDDQSGSDYSVQYHNLASDASSQRLPMSFVLLATAAATAMLHMTSI</sequence>
<keyword evidence="12" id="KW-1185">Reference proteome</keyword>
<evidence type="ECO:0000256" key="4">
    <source>
        <dbReference type="ARBA" id="ARBA00022801"/>
    </source>
</evidence>
<reference evidence="11 12" key="1">
    <citation type="journal article" date="2018" name="Nat. Genet.">
        <title>The Rosa genome provides new insights in the design of modern roses.</title>
        <authorList>
            <person name="Bendahmane M."/>
        </authorList>
    </citation>
    <scope>NUCLEOTIDE SEQUENCE [LARGE SCALE GENOMIC DNA]</scope>
    <source>
        <strain evidence="12">cv. Old Blush</strain>
    </source>
</reference>
<evidence type="ECO:0000256" key="2">
    <source>
        <dbReference type="ARBA" id="ARBA00022670"/>
    </source>
</evidence>
<dbReference type="AlphaFoldDB" id="A0A2P6R569"/>
<feature type="active site" evidence="6">
    <location>
        <position position="347"/>
    </location>
</feature>
<evidence type="ECO:0000313" key="12">
    <source>
        <dbReference type="Proteomes" id="UP000238479"/>
    </source>
</evidence>
<dbReference type="EC" id="3.4.23.12" evidence="11"/>
<dbReference type="InterPro" id="IPR032799">
    <property type="entry name" value="TAXi_C"/>
</dbReference>
<dbReference type="InterPro" id="IPR032861">
    <property type="entry name" value="TAXi_N"/>
</dbReference>
<dbReference type="EMBL" id="PDCK01000041">
    <property type="protein sequence ID" value="PRQ41519.1"/>
    <property type="molecule type" value="Genomic_DNA"/>
</dbReference>
<evidence type="ECO:0000256" key="9">
    <source>
        <dbReference type="SAM" id="SignalP"/>
    </source>
</evidence>
<dbReference type="PROSITE" id="PS51767">
    <property type="entry name" value="PEPTIDASE_A1"/>
    <property type="match status" value="1"/>
</dbReference>
<feature type="chain" id="PRO_5015201944" evidence="9">
    <location>
        <begin position="21"/>
        <end position="521"/>
    </location>
</feature>
<dbReference type="InterPro" id="IPR033121">
    <property type="entry name" value="PEPTIDASE_A1"/>
</dbReference>
<organism evidence="11 12">
    <name type="scientific">Rosa chinensis</name>
    <name type="common">China rose</name>
    <dbReference type="NCBI Taxonomy" id="74649"/>
    <lineage>
        <taxon>Eukaryota</taxon>
        <taxon>Viridiplantae</taxon>
        <taxon>Streptophyta</taxon>
        <taxon>Embryophyta</taxon>
        <taxon>Tracheophyta</taxon>
        <taxon>Spermatophyta</taxon>
        <taxon>Magnoliopsida</taxon>
        <taxon>eudicotyledons</taxon>
        <taxon>Gunneridae</taxon>
        <taxon>Pentapetalae</taxon>
        <taxon>rosids</taxon>
        <taxon>fabids</taxon>
        <taxon>Rosales</taxon>
        <taxon>Rosaceae</taxon>
        <taxon>Rosoideae</taxon>
        <taxon>Rosoideae incertae sedis</taxon>
        <taxon>Rosa</taxon>
    </lineage>
</organism>
<evidence type="ECO:0000313" key="11">
    <source>
        <dbReference type="EMBL" id="PRQ41519.1"/>
    </source>
</evidence>
<comment type="similarity">
    <text evidence="1 8">Belongs to the peptidase A1 family.</text>
</comment>
<dbReference type="CDD" id="cd05476">
    <property type="entry name" value="pepsin_A_like_plant"/>
    <property type="match status" value="1"/>
</dbReference>
<dbReference type="InterPro" id="IPR021109">
    <property type="entry name" value="Peptidase_aspartic_dom_sf"/>
</dbReference>
<feature type="disulfide bond" evidence="7">
    <location>
        <begin position="386"/>
        <end position="427"/>
    </location>
</feature>
<evidence type="ECO:0000256" key="8">
    <source>
        <dbReference type="RuleBase" id="RU000454"/>
    </source>
</evidence>
<name>A0A2P6R569_ROSCH</name>
<keyword evidence="7" id="KW-1015">Disulfide bond</keyword>
<dbReference type="Proteomes" id="UP000238479">
    <property type="component" value="Chromosome 3"/>
</dbReference>
<evidence type="ECO:0000256" key="7">
    <source>
        <dbReference type="PIRSR" id="PIRSR601461-2"/>
    </source>
</evidence>
<dbReference type="GO" id="GO:0004190">
    <property type="term" value="F:aspartic-type endopeptidase activity"/>
    <property type="evidence" value="ECO:0007669"/>
    <property type="project" value="UniProtKB-KW"/>
</dbReference>
<feature type="signal peptide" evidence="9">
    <location>
        <begin position="1"/>
        <end position="20"/>
    </location>
</feature>
<proteinExistence type="inferred from homology"/>